<dbReference type="OrthoDB" id="7683787at2759"/>
<keyword evidence="2" id="KW-1185">Reference proteome</keyword>
<organism evidence="1 2">
    <name type="scientific">Trichomalopsis sarcophagae</name>
    <dbReference type="NCBI Taxonomy" id="543379"/>
    <lineage>
        <taxon>Eukaryota</taxon>
        <taxon>Metazoa</taxon>
        <taxon>Ecdysozoa</taxon>
        <taxon>Arthropoda</taxon>
        <taxon>Hexapoda</taxon>
        <taxon>Insecta</taxon>
        <taxon>Pterygota</taxon>
        <taxon>Neoptera</taxon>
        <taxon>Endopterygota</taxon>
        <taxon>Hymenoptera</taxon>
        <taxon>Apocrita</taxon>
        <taxon>Proctotrupomorpha</taxon>
        <taxon>Chalcidoidea</taxon>
        <taxon>Pteromalidae</taxon>
        <taxon>Pteromalinae</taxon>
        <taxon>Trichomalopsis</taxon>
    </lineage>
</organism>
<protein>
    <submittedName>
        <fullName evidence="1">Uncharacterized protein</fullName>
    </submittedName>
</protein>
<proteinExistence type="predicted"/>
<name>A0A232F7X6_9HYME</name>
<dbReference type="Proteomes" id="UP000215335">
    <property type="component" value="Unassembled WGS sequence"/>
</dbReference>
<dbReference type="AlphaFoldDB" id="A0A232F7X6"/>
<comment type="caution">
    <text evidence="1">The sequence shown here is derived from an EMBL/GenBank/DDBJ whole genome shotgun (WGS) entry which is preliminary data.</text>
</comment>
<reference evidence="1 2" key="1">
    <citation type="journal article" date="2017" name="Curr. Biol.">
        <title>The Evolution of Venom by Co-option of Single-Copy Genes.</title>
        <authorList>
            <person name="Martinson E.O."/>
            <person name="Mrinalini"/>
            <person name="Kelkar Y.D."/>
            <person name="Chang C.H."/>
            <person name="Werren J.H."/>
        </authorList>
    </citation>
    <scope>NUCLEOTIDE SEQUENCE [LARGE SCALE GENOMIC DNA]</scope>
    <source>
        <strain evidence="1 2">Alberta</strain>
        <tissue evidence="1">Whole body</tissue>
    </source>
</reference>
<accession>A0A232F7X6</accession>
<dbReference type="EMBL" id="NNAY01000777">
    <property type="protein sequence ID" value="OXU26558.1"/>
    <property type="molecule type" value="Genomic_DNA"/>
</dbReference>
<sequence>MDYESLPIERNCGSLSNNANDAVGVTDSPEIGRDSPPPTIYSFVERRRIPRRSRWSLLCWTGGRRRRAALLESDRRAPPAYSALFPRYGRRDEDFEALVGTDRAAVLITGNPWTFVAPTPPPSYAQDQGICVAYSLEQLISNSGDFFCHCKFVIEGISNLLPFRSQ</sequence>
<gene>
    <name evidence="1" type="ORF">TSAR_014712</name>
</gene>
<evidence type="ECO:0000313" key="1">
    <source>
        <dbReference type="EMBL" id="OXU26558.1"/>
    </source>
</evidence>
<evidence type="ECO:0000313" key="2">
    <source>
        <dbReference type="Proteomes" id="UP000215335"/>
    </source>
</evidence>